<dbReference type="PRINTS" id="PR00095">
    <property type="entry name" value="ANTSNTHASEI"/>
</dbReference>
<evidence type="ECO:0000256" key="2">
    <source>
        <dbReference type="ARBA" id="ARBA00011575"/>
    </source>
</evidence>
<dbReference type="GO" id="GO:0046872">
    <property type="term" value="F:metal ion binding"/>
    <property type="evidence" value="ECO:0007669"/>
    <property type="project" value="UniProtKB-KW"/>
</dbReference>
<dbReference type="InterPro" id="IPR015890">
    <property type="entry name" value="Chorismate_C"/>
</dbReference>
<dbReference type="OrthoDB" id="9803598at2"/>
<protein>
    <recommendedName>
        <fullName evidence="3">Anthranilate synthase component 1</fullName>
    </recommendedName>
</protein>
<gene>
    <name evidence="11" type="ORF">FRY97_01760</name>
</gene>
<evidence type="ECO:0000313" key="11">
    <source>
        <dbReference type="EMBL" id="TXB69562.1"/>
    </source>
</evidence>
<reference evidence="11 12" key="1">
    <citation type="submission" date="2019-08" db="EMBL/GenBank/DDBJ databases">
        <title>Genome of Phaeodactylibacter luteus.</title>
        <authorList>
            <person name="Bowman J.P."/>
        </authorList>
    </citation>
    <scope>NUCLEOTIDE SEQUENCE [LARGE SCALE GENOMIC DNA]</scope>
    <source>
        <strain evidence="11 12">KCTC 42180</strain>
    </source>
</reference>
<evidence type="ECO:0000259" key="10">
    <source>
        <dbReference type="Pfam" id="PF04715"/>
    </source>
</evidence>
<dbReference type="PANTHER" id="PTHR11236:SF48">
    <property type="entry name" value="ISOCHORISMATE SYNTHASE MENF"/>
    <property type="match status" value="1"/>
</dbReference>
<dbReference type="Pfam" id="PF00425">
    <property type="entry name" value="Chorismate_bind"/>
    <property type="match status" value="1"/>
</dbReference>
<evidence type="ECO:0000259" key="9">
    <source>
        <dbReference type="Pfam" id="PF00425"/>
    </source>
</evidence>
<dbReference type="EMBL" id="VOOR01000002">
    <property type="protein sequence ID" value="TXB69562.1"/>
    <property type="molecule type" value="Genomic_DNA"/>
</dbReference>
<comment type="subunit">
    <text evidence="2">Heterotetramer consisting of two non-identical subunits: a beta subunit (TrpG) and a large alpha subunit (TrpE).</text>
</comment>
<feature type="domain" description="Chorismate-utilising enzyme C-terminal" evidence="9">
    <location>
        <begin position="208"/>
        <end position="459"/>
    </location>
</feature>
<keyword evidence="12" id="KW-1185">Reference proteome</keyword>
<dbReference type="GO" id="GO:0000162">
    <property type="term" value="P:L-tryptophan biosynthetic process"/>
    <property type="evidence" value="ECO:0007669"/>
    <property type="project" value="TreeGrafter"/>
</dbReference>
<dbReference type="Pfam" id="PF04715">
    <property type="entry name" value="Anth_synt_I_N"/>
    <property type="match status" value="1"/>
</dbReference>
<sequence>MPTATDISTIKIRTTVHRFLADTLTPVTLYLKMRDHFTEPVLLENNDFRNKEECFSFMGLEVLGSIQVQKGEIRAAYPNEEAEVSSVQSVADVPAAMKAFLDRFEVEQDTAYEGFNGLIGYTAFDAVQYFDTLAFDTEKRRIDLPDIRYNLYQIVIAFNHFKDELYVLENLPEGTPSKMRQVEELIQSQQFATHRFQLQGGESSNLTDEEFKALVEAGKHHCQVGDVFQIVFSRQFAQRYRGDDFNVYRVLRSINPSPYLFYADFGGYRIFGSSPETQMAVRNGKAIVNPIAGTYRRTGDFEVDTQNAKDLAADPKENAEHIMLVDLARNDLGRHAQQVKVENLKEVHYFSHVIHLVSKVTGQLPEGANPVQIFGDTFPAGTLSGAPKYKALELINHYENQNRSIYGGALGYINFNGEMNNAIIIRSFLSKDNTLYYQAGAGVVVASVPEKELQEVNNKLGALTKALREAEQI</sequence>
<accession>A0A5C6S6V8</accession>
<keyword evidence="5" id="KW-0460">Magnesium</keyword>
<evidence type="ECO:0000256" key="5">
    <source>
        <dbReference type="ARBA" id="ARBA00022842"/>
    </source>
</evidence>
<dbReference type="Gene3D" id="3.60.120.10">
    <property type="entry name" value="Anthranilate synthase"/>
    <property type="match status" value="1"/>
</dbReference>
<dbReference type="PANTHER" id="PTHR11236">
    <property type="entry name" value="AMINOBENZOATE/ANTHRANILATE SYNTHASE"/>
    <property type="match status" value="1"/>
</dbReference>
<dbReference type="Proteomes" id="UP000321580">
    <property type="component" value="Unassembled WGS sequence"/>
</dbReference>
<evidence type="ECO:0000256" key="3">
    <source>
        <dbReference type="ARBA" id="ARBA00020653"/>
    </source>
</evidence>
<comment type="catalytic activity">
    <reaction evidence="8">
        <text>chorismate + L-glutamine = anthranilate + pyruvate + L-glutamate + H(+)</text>
        <dbReference type="Rhea" id="RHEA:21732"/>
        <dbReference type="ChEBI" id="CHEBI:15361"/>
        <dbReference type="ChEBI" id="CHEBI:15378"/>
        <dbReference type="ChEBI" id="CHEBI:16567"/>
        <dbReference type="ChEBI" id="CHEBI:29748"/>
        <dbReference type="ChEBI" id="CHEBI:29985"/>
        <dbReference type="ChEBI" id="CHEBI:58359"/>
        <dbReference type="EC" id="4.1.3.27"/>
    </reaction>
</comment>
<comment type="cofactor">
    <cofactor evidence="1">
        <name>Mg(2+)</name>
        <dbReference type="ChEBI" id="CHEBI:18420"/>
    </cofactor>
</comment>
<evidence type="ECO:0000256" key="1">
    <source>
        <dbReference type="ARBA" id="ARBA00001946"/>
    </source>
</evidence>
<evidence type="ECO:0000256" key="8">
    <source>
        <dbReference type="ARBA" id="ARBA00047683"/>
    </source>
</evidence>
<dbReference type="GO" id="GO:0004049">
    <property type="term" value="F:anthranilate synthase activity"/>
    <property type="evidence" value="ECO:0007669"/>
    <property type="project" value="UniProtKB-EC"/>
</dbReference>
<dbReference type="SUPFAM" id="SSF56322">
    <property type="entry name" value="ADC synthase"/>
    <property type="match status" value="1"/>
</dbReference>
<evidence type="ECO:0000256" key="4">
    <source>
        <dbReference type="ARBA" id="ARBA00022723"/>
    </source>
</evidence>
<name>A0A5C6S6V8_9BACT</name>
<comment type="function">
    <text evidence="7">Part of a heterotetrameric complex that catalyzes the two-step biosynthesis of anthranilate, an intermediate in the biosynthesis of L-tryptophan. In the first step, the glutamine-binding beta subunit (TrpG) of anthranilate synthase (AS) provides the glutamine amidotransferase activity which generates ammonia as a substrate that, along with chorismate, is used in the second step, catalyzed by the large alpha subunit of AS (TrpE) to produce anthranilate. In the absence of TrpG, TrpE can synthesize anthranilate directly from chorismate and high concentrations of ammonia.</text>
</comment>
<comment type="caution">
    <text evidence="11">The sequence shown here is derived from an EMBL/GenBank/DDBJ whole genome shotgun (WGS) entry which is preliminary data.</text>
</comment>
<dbReference type="InterPro" id="IPR019999">
    <property type="entry name" value="Anth_synth_I-like"/>
</dbReference>
<evidence type="ECO:0000313" key="12">
    <source>
        <dbReference type="Proteomes" id="UP000321580"/>
    </source>
</evidence>
<dbReference type="AlphaFoldDB" id="A0A5C6S6V8"/>
<dbReference type="InterPro" id="IPR006805">
    <property type="entry name" value="Anth_synth_I_N"/>
</dbReference>
<evidence type="ECO:0000256" key="6">
    <source>
        <dbReference type="ARBA" id="ARBA00023239"/>
    </source>
</evidence>
<organism evidence="11 12">
    <name type="scientific">Phaeodactylibacter luteus</name>
    <dbReference type="NCBI Taxonomy" id="1564516"/>
    <lineage>
        <taxon>Bacteria</taxon>
        <taxon>Pseudomonadati</taxon>
        <taxon>Bacteroidota</taxon>
        <taxon>Saprospiria</taxon>
        <taxon>Saprospirales</taxon>
        <taxon>Haliscomenobacteraceae</taxon>
        <taxon>Phaeodactylibacter</taxon>
    </lineage>
</organism>
<evidence type="ECO:0000256" key="7">
    <source>
        <dbReference type="ARBA" id="ARBA00025634"/>
    </source>
</evidence>
<feature type="domain" description="Anthranilate synthase component I N-terminal" evidence="10">
    <location>
        <begin position="22"/>
        <end position="167"/>
    </location>
</feature>
<keyword evidence="6" id="KW-0456">Lyase</keyword>
<dbReference type="RefSeq" id="WP_147165694.1">
    <property type="nucleotide sequence ID" value="NZ_VOOR01000002.1"/>
</dbReference>
<keyword evidence="4" id="KW-0479">Metal-binding</keyword>
<dbReference type="InterPro" id="IPR005801">
    <property type="entry name" value="ADC_synthase"/>
</dbReference>
<proteinExistence type="predicted"/>